<feature type="chain" id="PRO_5046757104" evidence="1">
    <location>
        <begin position="26"/>
        <end position="189"/>
    </location>
</feature>
<name>A0ABX0QMS1_9BACT</name>
<dbReference type="Proteomes" id="UP000606008">
    <property type="component" value="Unassembled WGS sequence"/>
</dbReference>
<dbReference type="EMBL" id="WAEL01000007">
    <property type="protein sequence ID" value="NID12307.1"/>
    <property type="molecule type" value="Genomic_DNA"/>
</dbReference>
<accession>A0ABX0QMS1</accession>
<proteinExistence type="predicted"/>
<protein>
    <submittedName>
        <fullName evidence="2">Uncharacterized protein</fullName>
    </submittedName>
</protein>
<sequence length="189" mass="21336">MKRQNRLNGFVLSLLFFAMVNLASAQKASTGSFNNILPANRRYAPVLDSSINVAALSLAVRNQLIEKLYEVDQLYRVSLHRSGLVQGSAEEKKYINLIMINDPVNQTLLLKILNVDGWPCDLKRGAESLSYKAWFIVWHDRGSYEGMSRFYPYLVKANASKCISASQFKEVSDVLSQVRAFRKGFPSAH</sequence>
<evidence type="ECO:0000256" key="1">
    <source>
        <dbReference type="SAM" id="SignalP"/>
    </source>
</evidence>
<organism evidence="2 3">
    <name type="scientific">Fibrivirga algicola</name>
    <dbReference type="NCBI Taxonomy" id="2950420"/>
    <lineage>
        <taxon>Bacteria</taxon>
        <taxon>Pseudomonadati</taxon>
        <taxon>Bacteroidota</taxon>
        <taxon>Cytophagia</taxon>
        <taxon>Cytophagales</taxon>
        <taxon>Spirosomataceae</taxon>
        <taxon>Fibrivirga</taxon>
    </lineage>
</organism>
<comment type="caution">
    <text evidence="2">The sequence shown here is derived from an EMBL/GenBank/DDBJ whole genome shotgun (WGS) entry which is preliminary data.</text>
</comment>
<dbReference type="RefSeq" id="WP_166693152.1">
    <property type="nucleotide sequence ID" value="NZ_WAEL01000007.1"/>
</dbReference>
<gene>
    <name evidence="2" type="ORF">F7231_19190</name>
</gene>
<reference evidence="2" key="1">
    <citation type="submission" date="2024-05" db="EMBL/GenBank/DDBJ databases">
        <authorList>
            <person name="Jung D.-H."/>
        </authorList>
    </citation>
    <scope>NUCLEOTIDE SEQUENCE</scope>
    <source>
        <strain evidence="2">JA-25</strain>
    </source>
</reference>
<keyword evidence="3" id="KW-1185">Reference proteome</keyword>
<feature type="signal peptide" evidence="1">
    <location>
        <begin position="1"/>
        <end position="25"/>
    </location>
</feature>
<evidence type="ECO:0000313" key="2">
    <source>
        <dbReference type="EMBL" id="NID12307.1"/>
    </source>
</evidence>
<keyword evidence="1" id="KW-0732">Signal</keyword>
<evidence type="ECO:0000313" key="3">
    <source>
        <dbReference type="Proteomes" id="UP000606008"/>
    </source>
</evidence>